<comment type="similarity">
    <text evidence="2">Belongs to the major facilitator superfamily. Monocarboxylate porter (TC 2.A.1.13) family.</text>
</comment>
<dbReference type="Pfam" id="PF07690">
    <property type="entry name" value="MFS_1"/>
    <property type="match status" value="1"/>
</dbReference>
<dbReference type="VEuPathDB" id="FungiDB:I7I51_03346"/>
<dbReference type="InterPro" id="IPR011701">
    <property type="entry name" value="MFS"/>
</dbReference>
<evidence type="ECO:0000256" key="4">
    <source>
        <dbReference type="SAM" id="Phobius"/>
    </source>
</evidence>
<feature type="transmembrane region" description="Helical" evidence="4">
    <location>
        <begin position="403"/>
        <end position="424"/>
    </location>
</feature>
<feature type="transmembrane region" description="Helical" evidence="4">
    <location>
        <begin position="173"/>
        <end position="194"/>
    </location>
</feature>
<evidence type="ECO:0000259" key="5">
    <source>
        <dbReference type="PROSITE" id="PS50850"/>
    </source>
</evidence>
<reference evidence="6" key="1">
    <citation type="submission" date="2021-01" db="EMBL/GenBank/DDBJ databases">
        <title>Chromosome-level genome assembly of a human fungal pathogen reveals clustering of transcriptionally co-regulated genes.</title>
        <authorList>
            <person name="Voorhies M."/>
            <person name="Cohen S."/>
            <person name="Shea T.P."/>
            <person name="Petrus S."/>
            <person name="Munoz J.F."/>
            <person name="Poplawski S."/>
            <person name="Goldman W.E."/>
            <person name="Michael T."/>
            <person name="Cuomo C.A."/>
            <person name="Sil A."/>
            <person name="Beyhan S."/>
        </authorList>
    </citation>
    <scope>NUCLEOTIDE SEQUENCE</scope>
    <source>
        <strain evidence="6">WU24</strain>
    </source>
</reference>
<feature type="transmembrane region" description="Helical" evidence="4">
    <location>
        <begin position="139"/>
        <end position="161"/>
    </location>
</feature>
<name>A0A8A1M980_AJECA</name>
<proteinExistence type="inferred from homology"/>
<dbReference type="InterPro" id="IPR020846">
    <property type="entry name" value="MFS_dom"/>
</dbReference>
<evidence type="ECO:0000256" key="1">
    <source>
        <dbReference type="ARBA" id="ARBA00004141"/>
    </source>
</evidence>
<keyword evidence="4" id="KW-1133">Transmembrane helix</keyword>
<dbReference type="Gene3D" id="1.20.1250.20">
    <property type="entry name" value="MFS general substrate transporter like domains"/>
    <property type="match status" value="2"/>
</dbReference>
<feature type="transmembrane region" description="Helical" evidence="4">
    <location>
        <begin position="206"/>
        <end position="226"/>
    </location>
</feature>
<protein>
    <submittedName>
        <fullName evidence="6">Monocarboxylate permease-like protein</fullName>
    </submittedName>
</protein>
<feature type="domain" description="Major facilitator superfamily (MFS) profile" evidence="5">
    <location>
        <begin position="46"/>
        <end position="437"/>
    </location>
</feature>
<dbReference type="InterPro" id="IPR050327">
    <property type="entry name" value="Proton-linked_MCT"/>
</dbReference>
<feature type="transmembrane region" description="Helical" evidence="4">
    <location>
        <begin position="88"/>
        <end position="107"/>
    </location>
</feature>
<dbReference type="PANTHER" id="PTHR11360:SF234">
    <property type="entry name" value="MFS-TYPE TRANSPORTER DBAD-RELATED"/>
    <property type="match status" value="1"/>
</dbReference>
<dbReference type="EMBL" id="CP069111">
    <property type="protein sequence ID" value="QSS61174.1"/>
    <property type="molecule type" value="Genomic_DNA"/>
</dbReference>
<feature type="transmembrane region" description="Helical" evidence="4">
    <location>
        <begin position="45"/>
        <end position="68"/>
    </location>
</feature>
<organism evidence="6 7">
    <name type="scientific">Ajellomyces capsulatus</name>
    <name type="common">Darling's disease fungus</name>
    <name type="synonym">Histoplasma capsulatum</name>
    <dbReference type="NCBI Taxonomy" id="5037"/>
    <lineage>
        <taxon>Eukaryota</taxon>
        <taxon>Fungi</taxon>
        <taxon>Dikarya</taxon>
        <taxon>Ascomycota</taxon>
        <taxon>Pezizomycotina</taxon>
        <taxon>Eurotiomycetes</taxon>
        <taxon>Eurotiomycetidae</taxon>
        <taxon>Onygenales</taxon>
        <taxon>Ajellomycetaceae</taxon>
        <taxon>Histoplasma</taxon>
    </lineage>
</organism>
<feature type="transmembrane region" description="Helical" evidence="4">
    <location>
        <begin position="313"/>
        <end position="333"/>
    </location>
</feature>
<evidence type="ECO:0000256" key="2">
    <source>
        <dbReference type="ARBA" id="ARBA00006727"/>
    </source>
</evidence>
<sequence length="437" mass="46616">MEQVKLASAKPKPKPIPIPNPKPADGAQQEDIIESSSPSLPAEDWFAWLQVLGAFSLNLNTWGLMNAYGAFQAFYELELLSSRSSSDISWIGSTQAFLMFIISMVVGPIVDAGYLRSLLGMGSLLAVLGLFMTSLCNEYWQVFLAQAITMGLGFGCLYVPAPTIVSQYFHASTALAMGVSSAGSALGGVIYPIIFTRLQPRIGFPWATRVLGFIVLATQLVPLALMKSKASPTTKYRLVDRTAFRDVPFILLIAGLIFGFMGFYIIFYYIELYAYQESSTPARLQSYLLVIINASSLPGRLIPGYYADKMGSINVQTIVAFTGTLLTFCLLAIKNAPGLVVYCVIYGFSAGAFMGLPAAGVVNLSADKGKIGARLGMTLAAVGCGVLVSNPIAGAVLGGSGGWVGLIVWCGALLTASCISMAASRIRKIGFGFKKVI</sequence>
<dbReference type="PROSITE" id="PS50850">
    <property type="entry name" value="MFS"/>
    <property type="match status" value="1"/>
</dbReference>
<dbReference type="OrthoDB" id="6509908at2759"/>
<gene>
    <name evidence="6" type="ORF">I7I51_03346</name>
</gene>
<accession>A0A8A1M980</accession>
<dbReference type="GO" id="GO:0016020">
    <property type="term" value="C:membrane"/>
    <property type="evidence" value="ECO:0007669"/>
    <property type="project" value="UniProtKB-SubCell"/>
</dbReference>
<feature type="transmembrane region" description="Helical" evidence="4">
    <location>
        <begin position="376"/>
        <end position="397"/>
    </location>
</feature>
<feature type="transmembrane region" description="Helical" evidence="4">
    <location>
        <begin position="114"/>
        <end position="133"/>
    </location>
</feature>
<dbReference type="InterPro" id="IPR036259">
    <property type="entry name" value="MFS_trans_sf"/>
</dbReference>
<feature type="transmembrane region" description="Helical" evidence="4">
    <location>
        <begin position="247"/>
        <end position="270"/>
    </location>
</feature>
<evidence type="ECO:0000313" key="6">
    <source>
        <dbReference type="EMBL" id="QSS61174.1"/>
    </source>
</evidence>
<feature type="region of interest" description="Disordered" evidence="3">
    <location>
        <begin position="1"/>
        <end position="31"/>
    </location>
</feature>
<evidence type="ECO:0000256" key="3">
    <source>
        <dbReference type="SAM" id="MobiDB-lite"/>
    </source>
</evidence>
<dbReference type="AlphaFoldDB" id="A0A8A1M980"/>
<dbReference type="SUPFAM" id="SSF103473">
    <property type="entry name" value="MFS general substrate transporter"/>
    <property type="match status" value="1"/>
</dbReference>
<keyword evidence="4" id="KW-0812">Transmembrane</keyword>
<keyword evidence="4" id="KW-0472">Membrane</keyword>
<dbReference type="GO" id="GO:0022857">
    <property type="term" value="F:transmembrane transporter activity"/>
    <property type="evidence" value="ECO:0007669"/>
    <property type="project" value="InterPro"/>
</dbReference>
<feature type="transmembrane region" description="Helical" evidence="4">
    <location>
        <begin position="339"/>
        <end position="364"/>
    </location>
</feature>
<dbReference type="PANTHER" id="PTHR11360">
    <property type="entry name" value="MONOCARBOXYLATE TRANSPORTER"/>
    <property type="match status" value="1"/>
</dbReference>
<evidence type="ECO:0000313" key="7">
    <source>
        <dbReference type="Proteomes" id="UP000663671"/>
    </source>
</evidence>
<comment type="subcellular location">
    <subcellularLocation>
        <location evidence="1">Membrane</location>
        <topology evidence="1">Multi-pass membrane protein</topology>
    </subcellularLocation>
</comment>
<dbReference type="Proteomes" id="UP000663671">
    <property type="component" value="Chromosome 5"/>
</dbReference>